<feature type="compositionally biased region" description="Polar residues" evidence="1">
    <location>
        <begin position="305"/>
        <end position="320"/>
    </location>
</feature>
<organism evidence="3 4">
    <name type="scientific">Xenorhabdus littoralis</name>
    <dbReference type="NCBI Taxonomy" id="2582835"/>
    <lineage>
        <taxon>Bacteria</taxon>
        <taxon>Pseudomonadati</taxon>
        <taxon>Pseudomonadota</taxon>
        <taxon>Gammaproteobacteria</taxon>
        <taxon>Enterobacterales</taxon>
        <taxon>Morganellaceae</taxon>
        <taxon>Xenorhabdus</taxon>
    </lineage>
</organism>
<dbReference type="CDD" id="cd10936">
    <property type="entry name" value="CE4_DAC2"/>
    <property type="match status" value="1"/>
</dbReference>
<feature type="compositionally biased region" description="Basic and acidic residues" evidence="1">
    <location>
        <begin position="321"/>
        <end position="336"/>
    </location>
</feature>
<reference evidence="4" key="1">
    <citation type="journal article" date="2024" name="Toxins">
        <title>Genome Sequence Analysis of Native Xenorhabdus Strains Isolated from Entomopathogenic Nematodes in Argentina.</title>
        <authorList>
            <person name="Palma L."/>
            <person name="Frizzo L."/>
            <person name="Kaiser S."/>
            <person name="Berry C."/>
            <person name="Caballero P."/>
            <person name="Bode H.B."/>
            <person name="Del Valle E.E."/>
        </authorList>
    </citation>
    <scope>NUCLEOTIDE SEQUENCE [LARGE SCALE GENOMIC DNA]</scope>
    <source>
        <strain evidence="4">Reich</strain>
    </source>
</reference>
<proteinExistence type="predicted"/>
<feature type="chain" id="PRO_5045805441" evidence="2">
    <location>
        <begin position="21"/>
        <end position="350"/>
    </location>
</feature>
<evidence type="ECO:0000256" key="2">
    <source>
        <dbReference type="SAM" id="SignalP"/>
    </source>
</evidence>
<sequence length="350" mass="38646">MLFWIPLFFTTLLFTLNVQAARLAIVIDDVGYRVNEENKILQMPVAVSIAILPDSPHGRKMAEKAHQQGREILIHLPMAPLSKQPLEKNTLHPAMSGEEIGRIIQDAIQKVPYAVGMNNHMGSAMTSSLKGMEKVMQVLSQHHLYFLDSVTIGNTQVSKAALGTTVPVIRRNVFLDNVQTEAETRHQLNRAITLARKKGFAIAIGHPHPTTVRALQQTLATLPSDIELVTPGMLLSPIPAHKNEIQNVRQTERKCVKPRKSEATPATQLDYLKMLAKTLADNAVNNVIVNTLNQHIQRLLGNNQKQEATSISGKSAISQTTEDKTAGETQSQKKENQTGAHKNTDTCSDF</sequence>
<protein>
    <submittedName>
        <fullName evidence="3">Divergent polysaccharide deacetylase family protein</fullName>
    </submittedName>
</protein>
<accession>A0ABU4SJK9</accession>
<dbReference type="InterPro" id="IPR011330">
    <property type="entry name" value="Glyco_hydro/deAcase_b/a-brl"/>
</dbReference>
<name>A0ABU4SJK9_9GAMM</name>
<evidence type="ECO:0000313" key="3">
    <source>
        <dbReference type="EMBL" id="MDX7998842.1"/>
    </source>
</evidence>
<dbReference type="EMBL" id="VCDP01000022">
    <property type="protein sequence ID" value="MDX7998842.1"/>
    <property type="molecule type" value="Genomic_DNA"/>
</dbReference>
<dbReference type="InterPro" id="IPR006837">
    <property type="entry name" value="Divergent_DAC"/>
</dbReference>
<dbReference type="SUPFAM" id="SSF88713">
    <property type="entry name" value="Glycoside hydrolase/deacetylase"/>
    <property type="match status" value="1"/>
</dbReference>
<dbReference type="PANTHER" id="PTHR30105">
    <property type="entry name" value="UNCHARACTERIZED YIBQ-RELATED"/>
    <property type="match status" value="1"/>
</dbReference>
<comment type="caution">
    <text evidence="3">The sequence shown here is derived from an EMBL/GenBank/DDBJ whole genome shotgun (WGS) entry which is preliminary data.</text>
</comment>
<dbReference type="RefSeq" id="WP_319925582.1">
    <property type="nucleotide sequence ID" value="NZ_VCDP01000022.1"/>
</dbReference>
<dbReference type="Gene3D" id="3.20.20.370">
    <property type="entry name" value="Glycoside hydrolase/deacetylase"/>
    <property type="match status" value="1"/>
</dbReference>
<feature type="signal peptide" evidence="2">
    <location>
        <begin position="1"/>
        <end position="20"/>
    </location>
</feature>
<feature type="compositionally biased region" description="Polar residues" evidence="1">
    <location>
        <begin position="337"/>
        <end position="350"/>
    </location>
</feature>
<dbReference type="PANTHER" id="PTHR30105:SF2">
    <property type="entry name" value="DIVERGENT POLYSACCHARIDE DEACETYLASE SUPERFAMILY"/>
    <property type="match status" value="1"/>
</dbReference>
<dbReference type="Pfam" id="PF04748">
    <property type="entry name" value="Polysacc_deac_2"/>
    <property type="match status" value="1"/>
</dbReference>
<feature type="region of interest" description="Disordered" evidence="1">
    <location>
        <begin position="305"/>
        <end position="350"/>
    </location>
</feature>
<evidence type="ECO:0000313" key="4">
    <source>
        <dbReference type="Proteomes" id="UP001271640"/>
    </source>
</evidence>
<gene>
    <name evidence="3" type="ORF">FE394_06455</name>
</gene>
<dbReference type="Proteomes" id="UP001271640">
    <property type="component" value="Unassembled WGS sequence"/>
</dbReference>
<keyword evidence="2" id="KW-0732">Signal</keyword>
<keyword evidence="4" id="KW-1185">Reference proteome</keyword>
<evidence type="ECO:0000256" key="1">
    <source>
        <dbReference type="SAM" id="MobiDB-lite"/>
    </source>
</evidence>